<dbReference type="PANTHER" id="PTHR43386:SF1">
    <property type="entry name" value="D,D-DIPEPTIDE TRANSPORT SYSTEM PERMEASE PROTEIN DDPC-RELATED"/>
    <property type="match status" value="1"/>
</dbReference>
<evidence type="ECO:0000256" key="2">
    <source>
        <dbReference type="ARBA" id="ARBA00022448"/>
    </source>
</evidence>
<feature type="compositionally biased region" description="Low complexity" evidence="8">
    <location>
        <begin position="1"/>
        <end position="16"/>
    </location>
</feature>
<evidence type="ECO:0000256" key="5">
    <source>
        <dbReference type="ARBA" id="ARBA00022989"/>
    </source>
</evidence>
<comment type="similarity">
    <text evidence="7">Belongs to the binding-protein-dependent transport system permease family.</text>
</comment>
<evidence type="ECO:0000256" key="4">
    <source>
        <dbReference type="ARBA" id="ARBA00022692"/>
    </source>
</evidence>
<keyword evidence="4 7" id="KW-0812">Transmembrane</keyword>
<evidence type="ECO:0000256" key="1">
    <source>
        <dbReference type="ARBA" id="ARBA00004651"/>
    </source>
</evidence>
<accession>A0ABQ4DQT4</accession>
<feature type="domain" description="ABC transmembrane type-1" evidence="9">
    <location>
        <begin position="88"/>
        <end position="277"/>
    </location>
</feature>
<dbReference type="InterPro" id="IPR000515">
    <property type="entry name" value="MetI-like"/>
</dbReference>
<name>A0ABQ4DQT4_9CELL</name>
<dbReference type="RefSeq" id="WP_203676080.1">
    <property type="nucleotide sequence ID" value="NZ_BONP01000034.1"/>
</dbReference>
<organism evidence="10 11">
    <name type="scientific">Cellulomonas phragmiteti</name>
    <dbReference type="NCBI Taxonomy" id="478780"/>
    <lineage>
        <taxon>Bacteria</taxon>
        <taxon>Bacillati</taxon>
        <taxon>Actinomycetota</taxon>
        <taxon>Actinomycetes</taxon>
        <taxon>Micrococcales</taxon>
        <taxon>Cellulomonadaceae</taxon>
        <taxon>Cellulomonas</taxon>
    </lineage>
</organism>
<dbReference type="PROSITE" id="PS50928">
    <property type="entry name" value="ABC_TM1"/>
    <property type="match status" value="1"/>
</dbReference>
<evidence type="ECO:0000259" key="9">
    <source>
        <dbReference type="PROSITE" id="PS50928"/>
    </source>
</evidence>
<gene>
    <name evidence="10" type="ORF">Cph01nite_34760</name>
</gene>
<feature type="transmembrane region" description="Helical" evidence="7">
    <location>
        <begin position="208"/>
        <end position="234"/>
    </location>
</feature>
<evidence type="ECO:0000313" key="11">
    <source>
        <dbReference type="Proteomes" id="UP000614741"/>
    </source>
</evidence>
<keyword evidence="6 7" id="KW-0472">Membrane</keyword>
<protein>
    <submittedName>
        <fullName evidence="10">ABC transporter permease</fullName>
    </submittedName>
</protein>
<keyword evidence="11" id="KW-1185">Reference proteome</keyword>
<evidence type="ECO:0000256" key="7">
    <source>
        <dbReference type="RuleBase" id="RU363032"/>
    </source>
</evidence>
<dbReference type="PANTHER" id="PTHR43386">
    <property type="entry name" value="OLIGOPEPTIDE TRANSPORT SYSTEM PERMEASE PROTEIN APPC"/>
    <property type="match status" value="1"/>
</dbReference>
<feature type="region of interest" description="Disordered" evidence="8">
    <location>
        <begin position="1"/>
        <end position="21"/>
    </location>
</feature>
<proteinExistence type="inferred from homology"/>
<feature type="transmembrane region" description="Helical" evidence="7">
    <location>
        <begin position="30"/>
        <end position="50"/>
    </location>
</feature>
<evidence type="ECO:0000256" key="3">
    <source>
        <dbReference type="ARBA" id="ARBA00022475"/>
    </source>
</evidence>
<dbReference type="Proteomes" id="UP000614741">
    <property type="component" value="Unassembled WGS sequence"/>
</dbReference>
<dbReference type="Pfam" id="PF00528">
    <property type="entry name" value="BPD_transp_1"/>
    <property type="match status" value="1"/>
</dbReference>
<keyword evidence="3" id="KW-1003">Cell membrane</keyword>
<evidence type="ECO:0000313" key="10">
    <source>
        <dbReference type="EMBL" id="GIG41714.1"/>
    </source>
</evidence>
<dbReference type="SUPFAM" id="SSF161098">
    <property type="entry name" value="MetI-like"/>
    <property type="match status" value="1"/>
</dbReference>
<keyword evidence="2 7" id="KW-0813">Transport</keyword>
<comment type="caution">
    <text evidence="10">The sequence shown here is derived from an EMBL/GenBank/DDBJ whole genome shotgun (WGS) entry which is preliminary data.</text>
</comment>
<sequence length="283" mass="29528">MSTDLTAALAATSPAPRTRRRPRLLPRARAVAAAALVLVVLLALVGPFVWGGPALQELSRSLEPPSLAEPLGRDHLGRSVLSRLAHATRLSLALAALSVVTSALVGGLAGVVAAWIGRWVDTAINAVSEVLVAVPALLVVLLAAALADGSLLVLYVGIAIAQSVEWFRVVRARSAVVLAGPAVGTARMLDLSAWHVLHRHLWPELRPVLLTLAAFGVGTSVIALSTLGYVGVGLRPPTAELGLMITESLPFWSQAPWLVLAPVLVLAVTLLALLGVRREEPSA</sequence>
<reference evidence="10 11" key="1">
    <citation type="submission" date="2021-01" db="EMBL/GenBank/DDBJ databases">
        <title>Whole genome shotgun sequence of Cellulomonas phragmiteti NBRC 110785.</title>
        <authorList>
            <person name="Komaki H."/>
            <person name="Tamura T."/>
        </authorList>
    </citation>
    <scope>NUCLEOTIDE SEQUENCE [LARGE SCALE GENOMIC DNA]</scope>
    <source>
        <strain evidence="10 11">NBRC 110785</strain>
    </source>
</reference>
<dbReference type="InterPro" id="IPR050366">
    <property type="entry name" value="BP-dependent_transpt_permease"/>
</dbReference>
<evidence type="ECO:0000256" key="6">
    <source>
        <dbReference type="ARBA" id="ARBA00023136"/>
    </source>
</evidence>
<dbReference type="EMBL" id="BONP01000034">
    <property type="protein sequence ID" value="GIG41714.1"/>
    <property type="molecule type" value="Genomic_DNA"/>
</dbReference>
<feature type="transmembrane region" description="Helical" evidence="7">
    <location>
        <begin position="92"/>
        <end position="116"/>
    </location>
</feature>
<evidence type="ECO:0000256" key="8">
    <source>
        <dbReference type="SAM" id="MobiDB-lite"/>
    </source>
</evidence>
<dbReference type="Gene3D" id="1.10.3720.10">
    <property type="entry name" value="MetI-like"/>
    <property type="match status" value="1"/>
</dbReference>
<dbReference type="InterPro" id="IPR035906">
    <property type="entry name" value="MetI-like_sf"/>
</dbReference>
<feature type="transmembrane region" description="Helical" evidence="7">
    <location>
        <begin position="254"/>
        <end position="276"/>
    </location>
</feature>
<keyword evidence="5 7" id="KW-1133">Transmembrane helix</keyword>
<comment type="subcellular location">
    <subcellularLocation>
        <location evidence="1 7">Cell membrane</location>
        <topology evidence="1 7">Multi-pass membrane protein</topology>
    </subcellularLocation>
</comment>
<dbReference type="CDD" id="cd06261">
    <property type="entry name" value="TM_PBP2"/>
    <property type="match status" value="1"/>
</dbReference>